<accession>A0A0F5Q450</accession>
<feature type="domain" description="Cytochrome c" evidence="9">
    <location>
        <begin position="33"/>
        <end position="112"/>
    </location>
</feature>
<dbReference type="STRING" id="1293439.WH87_17015"/>
<dbReference type="InterPro" id="IPR008168">
    <property type="entry name" value="Cyt_C_IC"/>
</dbReference>
<keyword evidence="4" id="KW-0679">Respiratory chain</keyword>
<evidence type="ECO:0000256" key="2">
    <source>
        <dbReference type="ARBA" id="ARBA00022448"/>
    </source>
</evidence>
<evidence type="ECO:0000313" key="10">
    <source>
        <dbReference type="EMBL" id="KKC35411.1"/>
    </source>
</evidence>
<keyword evidence="6" id="KW-0249">Electron transport</keyword>
<dbReference type="GO" id="GO:0009055">
    <property type="term" value="F:electron transfer activity"/>
    <property type="evidence" value="ECO:0007669"/>
    <property type="project" value="InterPro"/>
</dbReference>
<evidence type="ECO:0000256" key="6">
    <source>
        <dbReference type="ARBA" id="ARBA00022982"/>
    </source>
</evidence>
<dbReference type="Proteomes" id="UP000033411">
    <property type="component" value="Unassembled WGS sequence"/>
</dbReference>
<dbReference type="PANTHER" id="PTHR35008">
    <property type="entry name" value="BLL4482 PROTEIN-RELATED"/>
    <property type="match status" value="1"/>
</dbReference>
<dbReference type="EMBL" id="LANJ01000046">
    <property type="protein sequence ID" value="KKC35411.1"/>
    <property type="molecule type" value="Genomic_DNA"/>
</dbReference>
<protein>
    <recommendedName>
        <fullName evidence="9">Cytochrome c domain-containing protein</fullName>
    </recommendedName>
</protein>
<dbReference type="InterPro" id="IPR009056">
    <property type="entry name" value="Cyt_c-like_dom"/>
</dbReference>
<dbReference type="Gene3D" id="1.10.760.10">
    <property type="entry name" value="Cytochrome c-like domain"/>
    <property type="match status" value="1"/>
</dbReference>
<keyword evidence="11" id="KW-1185">Reference proteome</keyword>
<reference evidence="10 11" key="1">
    <citation type="submission" date="2015-03" db="EMBL/GenBank/DDBJ databases">
        <authorList>
            <person name="Lepp D."/>
            <person name="Hassan Y.I."/>
            <person name="Li X.-Z."/>
            <person name="Zhou T."/>
        </authorList>
    </citation>
    <scope>NUCLEOTIDE SEQUENCE [LARGE SCALE GENOMIC DNA]</scope>
    <source>
        <strain evidence="10 11">E84</strain>
    </source>
</reference>
<keyword evidence="2" id="KW-0813">Transport</keyword>
<evidence type="ECO:0000256" key="4">
    <source>
        <dbReference type="ARBA" id="ARBA00022660"/>
    </source>
</evidence>
<dbReference type="PROSITE" id="PS51007">
    <property type="entry name" value="CYTC"/>
    <property type="match status" value="1"/>
</dbReference>
<gene>
    <name evidence="10" type="ORF">WH87_17015</name>
</gene>
<dbReference type="InterPro" id="IPR051459">
    <property type="entry name" value="Cytochrome_c-type_DH"/>
</dbReference>
<evidence type="ECO:0000313" key="11">
    <source>
        <dbReference type="Proteomes" id="UP000033411"/>
    </source>
</evidence>
<comment type="cofactor">
    <cofactor evidence="1">
        <name>heme c</name>
        <dbReference type="ChEBI" id="CHEBI:61717"/>
    </cofactor>
</comment>
<evidence type="ECO:0000256" key="8">
    <source>
        <dbReference type="PROSITE-ProRule" id="PRU00433"/>
    </source>
</evidence>
<name>A0A0F5Q450_9HYPH</name>
<dbReference type="GO" id="GO:0020037">
    <property type="term" value="F:heme binding"/>
    <property type="evidence" value="ECO:0007669"/>
    <property type="project" value="InterPro"/>
</dbReference>
<sequence>MVSACLLTGAAFAQDAAPKVDDSTAWFGSSSVLTQQTGEGIYKAVCASCHMPKGEGAVGAGKYPALAGNETLEFPEYPIYMVTMGGGAMPALGTVLNDDQIAAVVNYIRTSFGNTYNEDPATPEMVAETR</sequence>
<proteinExistence type="predicted"/>
<dbReference type="SUPFAM" id="SSF46626">
    <property type="entry name" value="Cytochrome c"/>
    <property type="match status" value="1"/>
</dbReference>
<dbReference type="AlphaFoldDB" id="A0A0F5Q450"/>
<keyword evidence="7 8" id="KW-0408">Iron</keyword>
<dbReference type="Pfam" id="PF13442">
    <property type="entry name" value="Cytochrome_CBB3"/>
    <property type="match status" value="1"/>
</dbReference>
<dbReference type="PRINTS" id="PR00605">
    <property type="entry name" value="CYTCHROMECIC"/>
</dbReference>
<dbReference type="PATRIC" id="fig|1293439.3.peg.3470"/>
<evidence type="ECO:0000256" key="5">
    <source>
        <dbReference type="ARBA" id="ARBA00022723"/>
    </source>
</evidence>
<organism evidence="10 11">
    <name type="scientific">Devosia epidermidihirudinis</name>
    <dbReference type="NCBI Taxonomy" id="1293439"/>
    <lineage>
        <taxon>Bacteria</taxon>
        <taxon>Pseudomonadati</taxon>
        <taxon>Pseudomonadota</taxon>
        <taxon>Alphaproteobacteria</taxon>
        <taxon>Hyphomicrobiales</taxon>
        <taxon>Devosiaceae</taxon>
        <taxon>Devosia</taxon>
    </lineage>
</organism>
<evidence type="ECO:0000256" key="7">
    <source>
        <dbReference type="ARBA" id="ARBA00023004"/>
    </source>
</evidence>
<keyword evidence="3 8" id="KW-0349">Heme</keyword>
<evidence type="ECO:0000259" key="9">
    <source>
        <dbReference type="PROSITE" id="PS51007"/>
    </source>
</evidence>
<evidence type="ECO:0000256" key="1">
    <source>
        <dbReference type="ARBA" id="ARBA00001926"/>
    </source>
</evidence>
<dbReference type="PANTHER" id="PTHR35008:SF4">
    <property type="entry name" value="BLL4482 PROTEIN"/>
    <property type="match status" value="1"/>
</dbReference>
<dbReference type="GO" id="GO:0005506">
    <property type="term" value="F:iron ion binding"/>
    <property type="evidence" value="ECO:0007669"/>
    <property type="project" value="InterPro"/>
</dbReference>
<dbReference type="InterPro" id="IPR036909">
    <property type="entry name" value="Cyt_c-like_dom_sf"/>
</dbReference>
<comment type="caution">
    <text evidence="10">The sequence shown here is derived from an EMBL/GenBank/DDBJ whole genome shotgun (WGS) entry which is preliminary data.</text>
</comment>
<keyword evidence="5 8" id="KW-0479">Metal-binding</keyword>
<evidence type="ECO:0000256" key="3">
    <source>
        <dbReference type="ARBA" id="ARBA00022617"/>
    </source>
</evidence>